<feature type="transmembrane region" description="Helical" evidence="1">
    <location>
        <begin position="107"/>
        <end position="130"/>
    </location>
</feature>
<sequence>MPSPTNRGYVCAQCHEIVSISIGYFETNVETLKPYVKSRVGLLIAGFLLLAVCFTSVLFLGVDLEKEYFAAVVVPPLLGGEVYLMSKHKVLVQYKVIYKDVDPKLFEFYRVVYIGVIALILAVFTFPHALDLLTGW</sequence>
<dbReference type="Proteomes" id="UP000193100">
    <property type="component" value="Chromosome"/>
</dbReference>
<name>A0A1W6KBC9_9GAMM</name>
<accession>A0A1W6KBC9</accession>
<keyword evidence="1" id="KW-1133">Transmembrane helix</keyword>
<gene>
    <name evidence="2" type="ORF">MARSALSMR5_02551</name>
</gene>
<reference evidence="2 3" key="1">
    <citation type="submission" date="2017-04" db="EMBL/GenBank/DDBJ databases">
        <title>Genome Sequence of Marinobacter salarius strain SMR5 Isolated from a culture of the Diatom Skeletonema marinoi.</title>
        <authorList>
            <person name="Topel M."/>
            <person name="Pinder M.I.M."/>
            <person name="Johansson O.N."/>
            <person name="Kourtchenko O."/>
            <person name="Godhe A."/>
            <person name="Clarke A.K."/>
        </authorList>
    </citation>
    <scope>NUCLEOTIDE SEQUENCE [LARGE SCALE GENOMIC DNA]</scope>
    <source>
        <strain evidence="2 3">SMR5</strain>
    </source>
</reference>
<keyword evidence="1" id="KW-0472">Membrane</keyword>
<feature type="transmembrane region" description="Helical" evidence="1">
    <location>
        <begin position="40"/>
        <end position="62"/>
    </location>
</feature>
<feature type="transmembrane region" description="Helical" evidence="1">
    <location>
        <begin position="68"/>
        <end position="86"/>
    </location>
</feature>
<evidence type="ECO:0000313" key="3">
    <source>
        <dbReference type="Proteomes" id="UP000193100"/>
    </source>
</evidence>
<keyword evidence="1" id="KW-0812">Transmembrane</keyword>
<proteinExistence type="predicted"/>
<organism evidence="2 3">
    <name type="scientific">Marinobacter salarius</name>
    <dbReference type="NCBI Taxonomy" id="1420917"/>
    <lineage>
        <taxon>Bacteria</taxon>
        <taxon>Pseudomonadati</taxon>
        <taxon>Pseudomonadota</taxon>
        <taxon>Gammaproteobacteria</taxon>
        <taxon>Pseudomonadales</taxon>
        <taxon>Marinobacteraceae</taxon>
        <taxon>Marinobacter</taxon>
    </lineage>
</organism>
<evidence type="ECO:0000256" key="1">
    <source>
        <dbReference type="SAM" id="Phobius"/>
    </source>
</evidence>
<dbReference type="EMBL" id="CP020931">
    <property type="protein sequence ID" value="ARM84612.1"/>
    <property type="molecule type" value="Genomic_DNA"/>
</dbReference>
<protein>
    <submittedName>
        <fullName evidence="2">Uncharacterized protein</fullName>
    </submittedName>
</protein>
<dbReference type="AlphaFoldDB" id="A0A1W6KBC9"/>
<evidence type="ECO:0000313" key="2">
    <source>
        <dbReference type="EMBL" id="ARM84612.1"/>
    </source>
</evidence>